<protein>
    <submittedName>
        <fullName evidence="1">Uncharacterized protein</fullName>
    </submittedName>
</protein>
<evidence type="ECO:0000313" key="1">
    <source>
        <dbReference type="EMBL" id="SEE78708.1"/>
    </source>
</evidence>
<gene>
    <name evidence="1" type="ORF">SAMN04490188_5724</name>
</gene>
<dbReference type="EMBL" id="FNTT01000002">
    <property type="protein sequence ID" value="SEE78708.1"/>
    <property type="molecule type" value="Genomic_DNA"/>
</dbReference>
<dbReference type="Proteomes" id="UP000183915">
    <property type="component" value="Unassembled WGS sequence"/>
</dbReference>
<sequence length="51" mass="5612">MPSLGEAPSGGAERFWLLLALFPKVTRRQGGTLSGRYYKNGYALDPPQSEQ</sequence>
<reference evidence="1 2" key="1">
    <citation type="submission" date="2016-10" db="EMBL/GenBank/DDBJ databases">
        <authorList>
            <person name="Varghese N."/>
            <person name="Submissions S."/>
        </authorList>
    </citation>
    <scope>NUCLEOTIDE SEQUENCE [LARGE SCALE GENOMIC DNA]</scope>
    <source>
        <strain evidence="1 2">BS3780</strain>
    </source>
</reference>
<name>A0ABY0ZIW1_9PSED</name>
<accession>A0ABY0ZIW1</accession>
<evidence type="ECO:0000313" key="2">
    <source>
        <dbReference type="Proteomes" id="UP000183915"/>
    </source>
</evidence>
<proteinExistence type="predicted"/>
<comment type="caution">
    <text evidence="1">The sequence shown here is derived from an EMBL/GenBank/DDBJ whole genome shotgun (WGS) entry which is preliminary data.</text>
</comment>
<keyword evidence="2" id="KW-1185">Reference proteome</keyword>
<organism evidence="1 2">
    <name type="scientific">Pseudomonas kilonensis</name>
    <dbReference type="NCBI Taxonomy" id="132476"/>
    <lineage>
        <taxon>Bacteria</taxon>
        <taxon>Pseudomonadati</taxon>
        <taxon>Pseudomonadota</taxon>
        <taxon>Gammaproteobacteria</taxon>
        <taxon>Pseudomonadales</taxon>
        <taxon>Pseudomonadaceae</taxon>
        <taxon>Pseudomonas</taxon>
    </lineage>
</organism>